<dbReference type="Gene3D" id="3.30.430.20">
    <property type="entry name" value="Gnk2 domain, C-X8-C-X2-C motif"/>
    <property type="match status" value="2"/>
</dbReference>
<gene>
    <name evidence="5" type="ORF">SLEP1_g49263</name>
</gene>
<evidence type="ECO:0000313" key="6">
    <source>
        <dbReference type="Proteomes" id="UP001054252"/>
    </source>
</evidence>
<organism evidence="5 6">
    <name type="scientific">Rubroshorea leprosula</name>
    <dbReference type="NCBI Taxonomy" id="152421"/>
    <lineage>
        <taxon>Eukaryota</taxon>
        <taxon>Viridiplantae</taxon>
        <taxon>Streptophyta</taxon>
        <taxon>Embryophyta</taxon>
        <taxon>Tracheophyta</taxon>
        <taxon>Spermatophyta</taxon>
        <taxon>Magnoliopsida</taxon>
        <taxon>eudicotyledons</taxon>
        <taxon>Gunneridae</taxon>
        <taxon>Pentapetalae</taxon>
        <taxon>rosids</taxon>
        <taxon>malvids</taxon>
        <taxon>Malvales</taxon>
        <taxon>Dipterocarpaceae</taxon>
        <taxon>Rubroshorea</taxon>
    </lineage>
</organism>
<evidence type="ECO:0000313" key="5">
    <source>
        <dbReference type="EMBL" id="GKV41770.1"/>
    </source>
</evidence>
<dbReference type="PANTHER" id="PTHR32099:SF51">
    <property type="entry name" value="CYSTEINE-RICH RECEPTOR-LIKE PROTEIN KINASE 25 ISOFORM X1"/>
    <property type="match status" value="1"/>
</dbReference>
<proteinExistence type="predicted"/>
<dbReference type="InterPro" id="IPR038408">
    <property type="entry name" value="GNK2_sf"/>
</dbReference>
<feature type="chain" id="PRO_5043585293" description="Gnk2-homologous domain-containing protein" evidence="3">
    <location>
        <begin position="23"/>
        <end position="270"/>
    </location>
</feature>
<dbReference type="PROSITE" id="PS51473">
    <property type="entry name" value="GNK2"/>
    <property type="match status" value="2"/>
</dbReference>
<dbReference type="Proteomes" id="UP001054252">
    <property type="component" value="Unassembled WGS sequence"/>
</dbReference>
<keyword evidence="6" id="KW-1185">Reference proteome</keyword>
<protein>
    <recommendedName>
        <fullName evidence="4">Gnk2-homologous domain-containing protein</fullName>
    </recommendedName>
</protein>
<evidence type="ECO:0000259" key="4">
    <source>
        <dbReference type="PROSITE" id="PS51473"/>
    </source>
</evidence>
<dbReference type="Pfam" id="PF01657">
    <property type="entry name" value="Stress-antifung"/>
    <property type="match status" value="2"/>
</dbReference>
<comment type="caution">
    <text evidence="5">The sequence shown here is derived from an EMBL/GenBank/DDBJ whole genome shotgun (WGS) entry which is preliminary data.</text>
</comment>
<feature type="signal peptide" evidence="3">
    <location>
        <begin position="1"/>
        <end position="22"/>
    </location>
</feature>
<dbReference type="CDD" id="cd23509">
    <property type="entry name" value="Gnk2-like"/>
    <property type="match status" value="2"/>
</dbReference>
<sequence length="270" mass="29986">MRFLKLFLLLLFSAFHINLSSAQIASDFRKSCASNNGNFTANSTYDANLNRLFSQLSSSQDYNHGFYHMSVGQSPDQVNAIALCRGDQNVDVCKSCLNSTIYALQQTCPNYKEAIGWSEFCTLRYSNRQIYGIMETDPYDKLWRVDNQSAPHNVNDFDRALSFLLKNLSVRAAAGGPLFKYAAGLTVSSQRIYAMMQCTPDLSQQKCGACLATGSDRMRAACYGITGCRILQPSCLLRYEIDLFLSDLSNVIIVPFAPPCPPPPSPTEGR</sequence>
<dbReference type="FunFam" id="3.30.430.20:FF:000003">
    <property type="entry name" value="Cysteine-rich RLK (RECEPTOR-like protein kinase) 10"/>
    <property type="match status" value="1"/>
</dbReference>
<evidence type="ECO:0000256" key="3">
    <source>
        <dbReference type="SAM" id="SignalP"/>
    </source>
</evidence>
<reference evidence="5 6" key="1">
    <citation type="journal article" date="2021" name="Commun. Biol.">
        <title>The genome of Shorea leprosula (Dipterocarpaceae) highlights the ecological relevance of drought in aseasonal tropical rainforests.</title>
        <authorList>
            <person name="Ng K.K.S."/>
            <person name="Kobayashi M.J."/>
            <person name="Fawcett J.A."/>
            <person name="Hatakeyama M."/>
            <person name="Paape T."/>
            <person name="Ng C.H."/>
            <person name="Ang C.C."/>
            <person name="Tnah L.H."/>
            <person name="Lee C.T."/>
            <person name="Nishiyama T."/>
            <person name="Sese J."/>
            <person name="O'Brien M.J."/>
            <person name="Copetti D."/>
            <person name="Mohd Noor M.I."/>
            <person name="Ong R.C."/>
            <person name="Putra M."/>
            <person name="Sireger I.Z."/>
            <person name="Indrioko S."/>
            <person name="Kosugi Y."/>
            <person name="Izuno A."/>
            <person name="Isagi Y."/>
            <person name="Lee S.L."/>
            <person name="Shimizu K.K."/>
        </authorList>
    </citation>
    <scope>NUCLEOTIDE SEQUENCE [LARGE SCALE GENOMIC DNA]</scope>
    <source>
        <strain evidence="5">214</strain>
    </source>
</reference>
<keyword evidence="2" id="KW-0677">Repeat</keyword>
<evidence type="ECO:0000256" key="1">
    <source>
        <dbReference type="ARBA" id="ARBA00022729"/>
    </source>
</evidence>
<dbReference type="AlphaFoldDB" id="A0AAV5LWE7"/>
<name>A0AAV5LWE7_9ROSI</name>
<dbReference type="PANTHER" id="PTHR32099">
    <property type="entry name" value="CYSTEINE-RICH REPEAT SECRETORY PROTEIN"/>
    <property type="match status" value="1"/>
</dbReference>
<feature type="domain" description="Gnk2-homologous" evidence="4">
    <location>
        <begin position="139"/>
        <end position="244"/>
    </location>
</feature>
<keyword evidence="1 3" id="KW-0732">Signal</keyword>
<evidence type="ECO:0000256" key="2">
    <source>
        <dbReference type="ARBA" id="ARBA00022737"/>
    </source>
</evidence>
<feature type="domain" description="Gnk2-homologous" evidence="4">
    <location>
        <begin position="27"/>
        <end position="130"/>
    </location>
</feature>
<dbReference type="InterPro" id="IPR002902">
    <property type="entry name" value="GNK2"/>
</dbReference>
<accession>A0AAV5LWE7</accession>
<dbReference type="EMBL" id="BPVZ01000152">
    <property type="protein sequence ID" value="GKV41770.1"/>
    <property type="molecule type" value="Genomic_DNA"/>
</dbReference>